<sequence>MIHAITYGSLIGSGILPIQIAREQPISSSRLDLVVFDKQINGQFYQSNLLPKAAIEVKGGAYGNRNALHDEISSNGYCADMDKLEKEALKGVESWFICIDMPELGRSINLNRIADIYAQCKSRHISFAYYCQGEDSFFNAPTDTKESYEKVNLSNSYGSDTPVQSILNIDNPAFITMCNELLKINGHEANTVAALYQLFRDANFGVQQLSLETYFSFAKTNGSRMHDRPDMVIFNQHFDGKFNLYKGGNKNCSNDAHKMAHINTIFEVKGSALMNKKGDSARLKIYLDDITKLQNWQNMASKNGSKDLKAYFICLDGRKKSLHNSAIEEMVNKSSNVSIVYIGNERIEVFP</sequence>
<proteinExistence type="predicted"/>
<dbReference type="OrthoDB" id="9875139at2"/>
<name>A0A502KQC8_9GAMM</name>
<dbReference type="RefSeq" id="WP_140604108.1">
    <property type="nucleotide sequence ID" value="NZ_SAWY01000027.1"/>
</dbReference>
<evidence type="ECO:0000313" key="2">
    <source>
        <dbReference type="Proteomes" id="UP000315303"/>
    </source>
</evidence>
<evidence type="ECO:0000313" key="1">
    <source>
        <dbReference type="EMBL" id="TPH13940.1"/>
    </source>
</evidence>
<dbReference type="Proteomes" id="UP000315303">
    <property type="component" value="Unassembled WGS sequence"/>
</dbReference>
<dbReference type="EMBL" id="SAWY01000027">
    <property type="protein sequence ID" value="TPH13940.1"/>
    <property type="molecule type" value="Genomic_DNA"/>
</dbReference>
<gene>
    <name evidence="1" type="ORF">EPA86_12550</name>
</gene>
<keyword evidence="2" id="KW-1185">Reference proteome</keyword>
<accession>A0A502KQC8</accession>
<protein>
    <submittedName>
        <fullName evidence="1">Uncharacterized protein</fullName>
    </submittedName>
</protein>
<dbReference type="AlphaFoldDB" id="A0A502KQC8"/>
<comment type="caution">
    <text evidence="1">The sequence shown here is derived from an EMBL/GenBank/DDBJ whole genome shotgun (WGS) entry which is preliminary data.</text>
</comment>
<organism evidence="1 2">
    <name type="scientific">Litorilituus lipolyticus</name>
    <dbReference type="NCBI Taxonomy" id="2491017"/>
    <lineage>
        <taxon>Bacteria</taxon>
        <taxon>Pseudomonadati</taxon>
        <taxon>Pseudomonadota</taxon>
        <taxon>Gammaproteobacteria</taxon>
        <taxon>Alteromonadales</taxon>
        <taxon>Colwelliaceae</taxon>
        <taxon>Litorilituus</taxon>
    </lineage>
</organism>
<reference evidence="1 2" key="1">
    <citation type="submission" date="2019-01" db="EMBL/GenBank/DDBJ databases">
        <title>Litorilituus lipolytica sp. nov., isolated from intertidal sand of the Yellow Sea in China.</title>
        <authorList>
            <person name="Liu A."/>
        </authorList>
    </citation>
    <scope>NUCLEOTIDE SEQUENCE [LARGE SCALE GENOMIC DNA]</scope>
    <source>
        <strain evidence="1 2">RZ04</strain>
    </source>
</reference>